<protein>
    <submittedName>
        <fullName evidence="2">Uncharacterized protein</fullName>
    </submittedName>
</protein>
<reference evidence="2" key="1">
    <citation type="submission" date="2019-05" db="EMBL/GenBank/DDBJ databases">
        <authorList>
            <consortium name="Pathogen Informatics"/>
        </authorList>
    </citation>
    <scope>NUCLEOTIDE SEQUENCE [LARGE SCALE GENOMIC DNA]</scope>
    <source>
        <strain evidence="2">NCTC12965</strain>
    </source>
</reference>
<sequence>MMIKSNFLYSIWIFVLVLFIINPLFYCVGILAVSVIELPSWLTKTILVFVIPLGCYRLIDLVYNAVCKIVTRMSKEK</sequence>
<feature type="transmembrane region" description="Helical" evidence="1">
    <location>
        <begin position="7"/>
        <end position="34"/>
    </location>
</feature>
<evidence type="ECO:0000256" key="1">
    <source>
        <dbReference type="SAM" id="Phobius"/>
    </source>
</evidence>
<keyword evidence="1" id="KW-0812">Transmembrane</keyword>
<feature type="transmembrane region" description="Helical" evidence="1">
    <location>
        <begin position="46"/>
        <end position="67"/>
    </location>
</feature>
<gene>
    <name evidence="2" type="ORF">NCTC12965_03133</name>
</gene>
<name>A0A4U9UH15_SERFO</name>
<proteinExistence type="predicted"/>
<keyword evidence="1" id="KW-1133">Transmembrane helix</keyword>
<accession>A0A4U9UH15</accession>
<organism evidence="2">
    <name type="scientific">Serratia fonticola</name>
    <dbReference type="NCBI Taxonomy" id="47917"/>
    <lineage>
        <taxon>Bacteria</taxon>
        <taxon>Pseudomonadati</taxon>
        <taxon>Pseudomonadota</taxon>
        <taxon>Gammaproteobacteria</taxon>
        <taxon>Enterobacterales</taxon>
        <taxon>Yersiniaceae</taxon>
        <taxon>Serratia</taxon>
    </lineage>
</organism>
<dbReference type="AlphaFoldDB" id="A0A4U9UH15"/>
<keyword evidence="1" id="KW-0472">Membrane</keyword>
<evidence type="ECO:0000313" key="2">
    <source>
        <dbReference type="EMBL" id="VTR30882.1"/>
    </source>
</evidence>
<dbReference type="EMBL" id="CABEEZ010000068">
    <property type="protein sequence ID" value="VTR30882.1"/>
    <property type="molecule type" value="Genomic_DNA"/>
</dbReference>